<feature type="compositionally biased region" description="Basic and acidic residues" evidence="1">
    <location>
        <begin position="306"/>
        <end position="325"/>
    </location>
</feature>
<gene>
    <name evidence="2" type="ORF">C1H76_9327</name>
</gene>
<dbReference type="GO" id="GO:0005634">
    <property type="term" value="C:nucleus"/>
    <property type="evidence" value="ECO:0007669"/>
    <property type="project" value="TreeGrafter"/>
</dbReference>
<reference evidence="2 3" key="1">
    <citation type="submission" date="2018-02" db="EMBL/GenBank/DDBJ databases">
        <title>Draft genome sequences of Elsinoe sp., causing black scab on jojoba.</title>
        <authorList>
            <person name="Stodart B."/>
            <person name="Jeffress S."/>
            <person name="Ash G."/>
            <person name="Arun Chinnappa K."/>
        </authorList>
    </citation>
    <scope>NUCLEOTIDE SEQUENCE [LARGE SCALE GENOMIC DNA]</scope>
    <source>
        <strain evidence="2 3">Hillstone_2</strain>
    </source>
</reference>
<dbReference type="GO" id="GO:0003729">
    <property type="term" value="F:mRNA binding"/>
    <property type="evidence" value="ECO:0007669"/>
    <property type="project" value="InterPro"/>
</dbReference>
<feature type="compositionally biased region" description="Basic and acidic residues" evidence="1">
    <location>
        <begin position="176"/>
        <end position="186"/>
    </location>
</feature>
<dbReference type="GO" id="GO:0000340">
    <property type="term" value="F:RNA 7-methylguanosine cap binding"/>
    <property type="evidence" value="ECO:0007669"/>
    <property type="project" value="InterPro"/>
</dbReference>
<dbReference type="PANTHER" id="PTHR16291:SF0">
    <property type="entry name" value="NUCLEAR CAP-BINDING PROTEIN SUBUNIT 3"/>
    <property type="match status" value="1"/>
</dbReference>
<feature type="compositionally biased region" description="Polar residues" evidence="1">
    <location>
        <begin position="329"/>
        <end position="340"/>
    </location>
</feature>
<evidence type="ECO:0000313" key="3">
    <source>
        <dbReference type="Proteomes" id="UP000308133"/>
    </source>
</evidence>
<dbReference type="Pfam" id="PF10309">
    <property type="entry name" value="NCBP3"/>
    <property type="match status" value="1"/>
</dbReference>
<evidence type="ECO:0000313" key="2">
    <source>
        <dbReference type="EMBL" id="TKX18538.1"/>
    </source>
</evidence>
<dbReference type="PANTHER" id="PTHR16291">
    <property type="entry name" value="NUCLEAR CAP-BINDING PROTEIN SUBUNIT 3"/>
    <property type="match status" value="1"/>
</dbReference>
<feature type="compositionally biased region" description="Basic and acidic residues" evidence="1">
    <location>
        <begin position="368"/>
        <end position="378"/>
    </location>
</feature>
<dbReference type="AlphaFoldDB" id="A0A4U7AKN7"/>
<dbReference type="InterPro" id="IPR019416">
    <property type="entry name" value="NCBP3"/>
</dbReference>
<dbReference type="Proteomes" id="UP000308133">
    <property type="component" value="Unassembled WGS sequence"/>
</dbReference>
<feature type="compositionally biased region" description="Basic and acidic residues" evidence="1">
    <location>
        <begin position="264"/>
        <end position="294"/>
    </location>
</feature>
<evidence type="ECO:0000256" key="1">
    <source>
        <dbReference type="SAM" id="MobiDB-lite"/>
    </source>
</evidence>
<dbReference type="EMBL" id="PTQR01000128">
    <property type="protein sequence ID" value="TKX18538.1"/>
    <property type="molecule type" value="Genomic_DNA"/>
</dbReference>
<feature type="region of interest" description="Disordered" evidence="1">
    <location>
        <begin position="176"/>
        <end position="228"/>
    </location>
</feature>
<proteinExistence type="predicted"/>
<organism evidence="2 3">
    <name type="scientific">Elsinoe australis</name>
    <dbReference type="NCBI Taxonomy" id="40998"/>
    <lineage>
        <taxon>Eukaryota</taxon>
        <taxon>Fungi</taxon>
        <taxon>Dikarya</taxon>
        <taxon>Ascomycota</taxon>
        <taxon>Pezizomycotina</taxon>
        <taxon>Dothideomycetes</taxon>
        <taxon>Dothideomycetidae</taxon>
        <taxon>Myriangiales</taxon>
        <taxon>Elsinoaceae</taxon>
        <taxon>Elsinoe</taxon>
    </lineage>
</organism>
<feature type="region of interest" description="Disordered" evidence="1">
    <location>
        <begin position="439"/>
        <end position="475"/>
    </location>
</feature>
<protein>
    <submittedName>
        <fullName evidence="2">Putative nuclear cap-binding protein subunit 3</fullName>
    </submittedName>
</protein>
<name>A0A4U7AKN7_9PEZI</name>
<sequence>MEDSMDIDIDLGDGIDYDQSADQGMVTQTATITEQQPAAKDDDIPDAYKDDFDADFPAKEKVYIKGLEGVAQPLIFQFLEEHVPDHKVRRIEWIDDSSANIIYYKNEDAADALLRLSVVQDTAPAPLELRPAKVFNARPDLQFQVRQALVSDKKKPGAKDRSAFYLFNPEWDPENRRYDNRYDRRGRGGRNGPKGPRNDSRRKRPAEQTFTEDMYDDAPAGQTADEGELMRRMSTTSLSSGEHFRRRQSYEDVDLFEDKRARHRRDDGRLRDRSRSPVRDAGGDGRYGFDEQPSRKRARRRSWTPPRERLPRESRAADSKKDLFADRTPASSETPLSNGNRGLELFPNHSASRSRELFPHKTGRSNHRRSDALGKEETDALTPKRSLADRITEGPDGIAVRGRGTVTEDTGFSIRGASNLQSDFSIRGASRELNPRVKELFPDKVAGGGNTGKELFPTGRRARGGQRRRAEDLFD</sequence>
<feature type="region of interest" description="Disordered" evidence="1">
    <location>
        <begin position="264"/>
        <end position="399"/>
    </location>
</feature>
<accession>A0A4U7AKN7</accession>
<comment type="caution">
    <text evidence="2">The sequence shown here is derived from an EMBL/GenBank/DDBJ whole genome shotgun (WGS) entry which is preliminary data.</text>
</comment>